<dbReference type="SMART" id="SM00195">
    <property type="entry name" value="DSPc"/>
    <property type="match status" value="1"/>
</dbReference>
<feature type="domain" description="Tyrosine specific protein phosphatases" evidence="4">
    <location>
        <begin position="978"/>
        <end position="1032"/>
    </location>
</feature>
<dbReference type="GO" id="GO:0009982">
    <property type="term" value="F:pseudouridine synthase activity"/>
    <property type="evidence" value="ECO:0007669"/>
    <property type="project" value="InterPro"/>
</dbReference>
<dbReference type="CDD" id="cd14498">
    <property type="entry name" value="DSP"/>
    <property type="match status" value="1"/>
</dbReference>
<dbReference type="Pfam" id="PF19031">
    <property type="entry name" value="Intu_longin_1"/>
    <property type="match status" value="1"/>
</dbReference>
<proteinExistence type="inferred from homology"/>
<evidence type="ECO:0000313" key="6">
    <source>
        <dbReference type="Proteomes" id="UP000318571"/>
    </source>
</evidence>
<feature type="region of interest" description="Disordered" evidence="2">
    <location>
        <begin position="346"/>
        <end position="380"/>
    </location>
</feature>
<dbReference type="Pfam" id="PF01416">
    <property type="entry name" value="PseudoU_synth_1"/>
    <property type="match status" value="1"/>
</dbReference>
<dbReference type="SUPFAM" id="SSF55120">
    <property type="entry name" value="Pseudouridine synthase"/>
    <property type="match status" value="1"/>
</dbReference>
<dbReference type="GO" id="GO:0003723">
    <property type="term" value="F:RNA binding"/>
    <property type="evidence" value="ECO:0007669"/>
    <property type="project" value="InterPro"/>
</dbReference>
<feature type="domain" description="Tyrosine-protein phosphatase" evidence="3">
    <location>
        <begin position="910"/>
        <end position="1049"/>
    </location>
</feature>
<dbReference type="PROSITE" id="PS50056">
    <property type="entry name" value="TYR_PHOSPHATASE_2"/>
    <property type="match status" value="1"/>
</dbReference>
<sequence>DRNTVQGAIEQGLNYTLRPVYAANLITSSRTDTGVSATAATAALDLVHRHVDRGIYFDPRAITHKRGIAHQVQLCSRVLTPQLDPNNIGMPEATGAGRNGPASSGGIRLVRFNVYNSSFGPKEEDQFKKIIYYYPEDETEDDQCRHVGLSEAHINFTDVFFPEATGRVLHAQRYRTVFYAAEDGYWLSLAVSVPFTRRPSTKNGLDCNEYRPDDVHSRVLLAQLKHTYDMFRFFMGGFDAVMMSCSEDVVFFKERCRTFFSKFVPTLKPGQADILDEFQAVQFLSLEPKAFLQVKGFVKQIQDEFASVEQVVFFQQGNLVWSDLQQDDTQLLYHYITSTLLPHAPTHATPNTLEGEGTPRSPFSGHQGRFLSGGPPNPNSSTFEEPLVVKVHLQRDQARQEHHLIVYHALNSTVCLMIPSFQELTHELYRKLDASLGPQMTHMSADLMDVFSHASKPAAIHPLLSPVSTPLEPSLAVKFVYFNKFNRAMKSTLHIPSPNLQEDPLLQSELKKVILDLSDLIGSANDRALGMPLEYYVKMSSDQWVIGKAADQRQVYIVITAKCANLMDASEEVGRMILKTLAVRGSFYVQKVKSRRYVYRFLVENGKHPDILSEFSHSWSPRDSAKILIHGTSTGTSKRPRTTPIVAAWAKSLGFVEIRPPFDVDRFQSALSLFKGTHNFGSFTTGLALKNLFKTKGQDGVLAYIVRDVDDIQVHRMPMDAVEDLMPVAKCFDFYHVHINSTGFLHNQVRRMLGAAFRVAGHGIELSNIQQMLDEPSPGNFVNCKPMQAEGLHLTEINYDPDDLIGATDRFQDLPLSSPVGTPKVLQPIDWSSVSLLPPDRQQAQDIVNTMSFLTKLQERRLALSHAKTRVRTANGTVWVEEYQKDTGETSRQVVDRVVPFVVDLQPDLQVAEITPFLYLGSQDVAGDLPTLQSNRITHILNVGSGIPNSFPVDFHYFNEEILDVPEFDIQKALARTFNIIDQVRRLEGRLFVHCNAGISRAPSVVIAYIMQYQNMPFSQALVMVQQRRSAVKPNEGFTRQLQAFDCIE</sequence>
<dbReference type="Proteomes" id="UP000318571">
    <property type="component" value="Chromosome 6"/>
</dbReference>
<dbReference type="InterPro" id="IPR043988">
    <property type="entry name" value="CCZ1/INTU_longin_2"/>
</dbReference>
<evidence type="ECO:0000259" key="4">
    <source>
        <dbReference type="PROSITE" id="PS50056"/>
    </source>
</evidence>
<reference evidence="5 6" key="1">
    <citation type="journal article" date="2018" name="Nat. Ecol. Evol.">
        <title>Genomic signatures of mitonuclear coevolution across populations of Tigriopus californicus.</title>
        <authorList>
            <person name="Barreto F.S."/>
            <person name="Watson E.T."/>
            <person name="Lima T.G."/>
            <person name="Willett C.S."/>
            <person name="Edmands S."/>
            <person name="Li W."/>
            <person name="Burton R.S."/>
        </authorList>
    </citation>
    <scope>NUCLEOTIDE SEQUENCE [LARGE SCALE GENOMIC DNA]</scope>
    <source>
        <strain evidence="5 6">San Diego</strain>
    </source>
</reference>
<dbReference type="GO" id="GO:0001522">
    <property type="term" value="P:pseudouridine synthesis"/>
    <property type="evidence" value="ECO:0007669"/>
    <property type="project" value="InterPro"/>
</dbReference>
<dbReference type="InterPro" id="IPR043987">
    <property type="entry name" value="CCZ1/INTU/HSP4_longin_1"/>
</dbReference>
<comment type="caution">
    <text evidence="5">The sequence shown here is derived from an EMBL/GenBank/DDBJ whole genome shotgun (WGS) entry which is preliminary data.</text>
</comment>
<dbReference type="InterPro" id="IPR020422">
    <property type="entry name" value="TYR_PHOSPHATASE_DUAL_dom"/>
</dbReference>
<organism evidence="5 6">
    <name type="scientific">Tigriopus californicus</name>
    <name type="common">Marine copepod</name>
    <dbReference type="NCBI Taxonomy" id="6832"/>
    <lineage>
        <taxon>Eukaryota</taxon>
        <taxon>Metazoa</taxon>
        <taxon>Ecdysozoa</taxon>
        <taxon>Arthropoda</taxon>
        <taxon>Crustacea</taxon>
        <taxon>Multicrustacea</taxon>
        <taxon>Hexanauplia</taxon>
        <taxon>Copepoda</taxon>
        <taxon>Harpacticoida</taxon>
        <taxon>Harpacticidae</taxon>
        <taxon>Tigriopus</taxon>
    </lineage>
</organism>
<dbReference type="PROSITE" id="PS50054">
    <property type="entry name" value="TYR_PHOSPHATASE_DUAL"/>
    <property type="match status" value="1"/>
</dbReference>
<dbReference type="PANTHER" id="PTHR13056:SF0">
    <property type="entry name" value="VACUOLAR FUSION PROTEIN CCZ1 HOMOLOG-RELATED"/>
    <property type="match status" value="1"/>
</dbReference>
<evidence type="ECO:0000256" key="2">
    <source>
        <dbReference type="SAM" id="MobiDB-lite"/>
    </source>
</evidence>
<dbReference type="Pfam" id="PF00782">
    <property type="entry name" value="DSPc"/>
    <property type="match status" value="1"/>
</dbReference>
<accession>A0A553PQH0</accession>
<dbReference type="Pfam" id="PF19033">
    <property type="entry name" value="Intu_longin_3"/>
    <property type="match status" value="1"/>
</dbReference>
<protein>
    <submittedName>
        <fullName evidence="5">Uncharacterized protein</fullName>
    </submittedName>
</protein>
<dbReference type="GO" id="GO:0016192">
    <property type="term" value="P:vesicle-mediated transport"/>
    <property type="evidence" value="ECO:0007669"/>
    <property type="project" value="InterPro"/>
</dbReference>
<keyword evidence="6" id="KW-1185">Reference proteome</keyword>
<dbReference type="STRING" id="6832.A0A553PQH0"/>
<dbReference type="Pfam" id="PF19032">
    <property type="entry name" value="Intu_longin_2"/>
    <property type="match status" value="1"/>
</dbReference>
<dbReference type="InterPro" id="IPR000340">
    <property type="entry name" value="Dual-sp_phosphatase_cat-dom"/>
</dbReference>
<dbReference type="GO" id="GO:0035658">
    <property type="term" value="C:Mon1-Ccz1 complex"/>
    <property type="evidence" value="ECO:0007669"/>
    <property type="project" value="InterPro"/>
</dbReference>
<dbReference type="Gene3D" id="3.30.70.660">
    <property type="entry name" value="Pseudouridine synthase I, catalytic domain, C-terminal subdomain"/>
    <property type="match status" value="1"/>
</dbReference>
<dbReference type="PANTHER" id="PTHR13056">
    <property type="entry name" value="VACUOLAR FUSION PROTEIN CCZ1 HOMOLOG-RELATED"/>
    <property type="match status" value="1"/>
</dbReference>
<dbReference type="AlphaFoldDB" id="A0A553PQH0"/>
<dbReference type="InterPro" id="IPR020103">
    <property type="entry name" value="PsdUridine_synth_cat_dom_sf"/>
</dbReference>
<dbReference type="InterPro" id="IPR043989">
    <property type="entry name" value="CCZ1/INTU/HSP4_longin_3"/>
</dbReference>
<gene>
    <name evidence="5" type="ORF">TCAL_07067</name>
</gene>
<feature type="non-terminal residue" evidence="5">
    <location>
        <position position="1"/>
    </location>
</feature>
<evidence type="ECO:0000256" key="1">
    <source>
        <dbReference type="ARBA" id="ARBA00005352"/>
    </source>
</evidence>
<name>A0A553PQH0_TIGCA</name>
<dbReference type="InterPro" id="IPR029021">
    <property type="entry name" value="Prot-tyrosine_phosphatase-like"/>
</dbReference>
<evidence type="ECO:0000313" key="5">
    <source>
        <dbReference type="EMBL" id="TRY79925.1"/>
    </source>
</evidence>
<dbReference type="InterPro" id="IPR013176">
    <property type="entry name" value="Ccz1"/>
</dbReference>
<dbReference type="SUPFAM" id="SSF52799">
    <property type="entry name" value="(Phosphotyrosine protein) phosphatases II"/>
    <property type="match status" value="1"/>
</dbReference>
<dbReference type="EMBL" id="VCGU01000002">
    <property type="protein sequence ID" value="TRY79925.1"/>
    <property type="molecule type" value="Genomic_DNA"/>
</dbReference>
<dbReference type="Gene3D" id="3.90.190.10">
    <property type="entry name" value="Protein tyrosine phosphatase superfamily"/>
    <property type="match status" value="1"/>
</dbReference>
<comment type="similarity">
    <text evidence="1">Belongs to the CCZ1 family.</text>
</comment>
<dbReference type="InterPro" id="IPR020095">
    <property type="entry name" value="PsdUridine_synth_TruA_C"/>
</dbReference>
<evidence type="ECO:0000259" key="3">
    <source>
        <dbReference type="PROSITE" id="PS50054"/>
    </source>
</evidence>
<dbReference type="InterPro" id="IPR020097">
    <property type="entry name" value="PsdUridine_synth_TruA_a/b_dom"/>
</dbReference>
<dbReference type="InterPro" id="IPR000387">
    <property type="entry name" value="Tyr_Pase_dom"/>
</dbReference>